<proteinExistence type="predicted"/>
<dbReference type="AlphaFoldDB" id="A0A1B2ER00"/>
<sequence>MPRTSVVRQASASAMQCPWYPADLLPQLQSTLAVLADIELHYQSDQEQLQGGAGPETIKTRFAAQLAECYQRGRSRYVQWLNELQLLMNRTAFPH</sequence>
<evidence type="ECO:0000313" key="1">
    <source>
        <dbReference type="EMBL" id="ANY82387.1"/>
    </source>
</evidence>
<dbReference type="EMBL" id="CP016617">
    <property type="protein sequence ID" value="ANY82522.1"/>
    <property type="molecule type" value="Genomic_DNA"/>
</dbReference>
<protein>
    <submittedName>
        <fullName evidence="1">Uncharacterized protein</fullName>
    </submittedName>
</protein>
<dbReference type="KEGG" id="moc:BB934_29205"/>
<accession>A0A1B2ER00</accession>
<dbReference type="EMBL" id="CP016617">
    <property type="protein sequence ID" value="ANY82387.1"/>
    <property type="molecule type" value="Genomic_DNA"/>
</dbReference>
<keyword evidence="1" id="KW-0614">Plasmid</keyword>
<geneLocation type="plasmid" evidence="1">
    <name>unnamed1</name>
</geneLocation>
<organism evidence="1">
    <name type="scientific">Microvirga ossetica</name>
    <dbReference type="NCBI Taxonomy" id="1882682"/>
    <lineage>
        <taxon>Bacteria</taxon>
        <taxon>Pseudomonadati</taxon>
        <taxon>Pseudomonadota</taxon>
        <taxon>Alphaproteobacteria</taxon>
        <taxon>Hyphomicrobiales</taxon>
        <taxon>Methylobacteriaceae</taxon>
        <taxon>Microvirga</taxon>
    </lineage>
</organism>
<dbReference type="KEGG" id="moc:BB934_30020"/>
<gene>
    <name evidence="1" type="ORF">BB934_29205</name>
    <name evidence="2" type="ORF">BB934_30020</name>
</gene>
<name>A0A1B2ER00_9HYPH</name>
<reference evidence="1" key="1">
    <citation type="submission" date="2016-07" db="EMBL/GenBank/DDBJ databases">
        <title>Microvirga ossetica sp. nov. a new species of rhizobia isolated from root nodules of the legume species Vicia alpestris Steven originated from North Ossetia region in the Caucasus.</title>
        <authorList>
            <person name="Safronova V.I."/>
            <person name="Kuznetsova I.G."/>
            <person name="Sazanova A.L."/>
            <person name="Belimov A."/>
            <person name="Andronov E."/>
            <person name="Osledkin Y.S."/>
            <person name="Onishchuk O.P."/>
            <person name="Kurchak O.N."/>
            <person name="Shaposhnikov A.I."/>
            <person name="Willems A."/>
            <person name="Tikhonovich I.A."/>
        </authorList>
    </citation>
    <scope>NUCLEOTIDE SEQUENCE [LARGE SCALE GENOMIC DNA]</scope>
    <source>
        <strain evidence="1">V5/3M</strain>
        <plasmid evidence="1">unnamed1</plasmid>
    </source>
</reference>
<evidence type="ECO:0000313" key="2">
    <source>
        <dbReference type="EMBL" id="ANY82522.1"/>
    </source>
</evidence>